<reference evidence="9 10" key="1">
    <citation type="journal article" date="2020" name="ISME J.">
        <title>Uncovering the hidden diversity of litter-decomposition mechanisms in mushroom-forming fungi.</title>
        <authorList>
            <person name="Floudas D."/>
            <person name="Bentzer J."/>
            <person name="Ahren D."/>
            <person name="Johansson T."/>
            <person name="Persson P."/>
            <person name="Tunlid A."/>
        </authorList>
    </citation>
    <scope>NUCLEOTIDE SEQUENCE [LARGE SCALE GENOMIC DNA]</scope>
    <source>
        <strain evidence="9 10">CBS 175.51</strain>
    </source>
</reference>
<gene>
    <name evidence="9" type="ORF">D9611_004948</name>
</gene>
<dbReference type="GO" id="GO:0043130">
    <property type="term" value="F:ubiquitin binding"/>
    <property type="evidence" value="ECO:0007669"/>
    <property type="project" value="TreeGrafter"/>
</dbReference>
<dbReference type="CDD" id="cd00200">
    <property type="entry name" value="WD40"/>
    <property type="match status" value="1"/>
</dbReference>
<dbReference type="InterPro" id="IPR001680">
    <property type="entry name" value="WD40_rpt"/>
</dbReference>
<dbReference type="Pfam" id="PF09070">
    <property type="entry name" value="PFU"/>
    <property type="match status" value="1"/>
</dbReference>
<feature type="repeat" description="WD" evidence="5">
    <location>
        <begin position="101"/>
        <end position="132"/>
    </location>
</feature>
<keyword evidence="2" id="KW-0963">Cytoplasm</keyword>
<feature type="region of interest" description="Disordered" evidence="6">
    <location>
        <begin position="448"/>
        <end position="526"/>
    </location>
</feature>
<evidence type="ECO:0000313" key="9">
    <source>
        <dbReference type="EMBL" id="KAF5315870.1"/>
    </source>
</evidence>
<keyword evidence="3 5" id="KW-0853">WD repeat</keyword>
<feature type="repeat" description="WD" evidence="5">
    <location>
        <begin position="9"/>
        <end position="40"/>
    </location>
</feature>
<feature type="repeat" description="WD" evidence="5">
    <location>
        <begin position="179"/>
        <end position="211"/>
    </location>
</feature>
<evidence type="ECO:0000256" key="5">
    <source>
        <dbReference type="PROSITE-ProRule" id="PRU00221"/>
    </source>
</evidence>
<feature type="domain" description="PFU" evidence="7">
    <location>
        <begin position="355"/>
        <end position="450"/>
    </location>
</feature>
<dbReference type="Gene3D" id="1.25.10.10">
    <property type="entry name" value="Leucine-rich Repeat Variant"/>
    <property type="match status" value="1"/>
</dbReference>
<dbReference type="Pfam" id="PF00400">
    <property type="entry name" value="WD40"/>
    <property type="match status" value="6"/>
</dbReference>
<comment type="caution">
    <text evidence="9">The sequence shown here is derived from an EMBL/GenBank/DDBJ whole genome shotgun (WGS) entry which is preliminary data.</text>
</comment>
<dbReference type="PROSITE" id="PS50294">
    <property type="entry name" value="WD_REPEATS_REGION"/>
    <property type="match status" value="2"/>
</dbReference>
<evidence type="ECO:0000259" key="8">
    <source>
        <dbReference type="PROSITE" id="PS51396"/>
    </source>
</evidence>
<organism evidence="9 10">
    <name type="scientific">Ephemerocybe angulata</name>
    <dbReference type="NCBI Taxonomy" id="980116"/>
    <lineage>
        <taxon>Eukaryota</taxon>
        <taxon>Fungi</taxon>
        <taxon>Dikarya</taxon>
        <taxon>Basidiomycota</taxon>
        <taxon>Agaricomycotina</taxon>
        <taxon>Agaricomycetes</taxon>
        <taxon>Agaricomycetidae</taxon>
        <taxon>Agaricales</taxon>
        <taxon>Agaricineae</taxon>
        <taxon>Psathyrellaceae</taxon>
        <taxon>Ephemerocybe</taxon>
    </lineage>
</organism>
<evidence type="ECO:0000256" key="3">
    <source>
        <dbReference type="ARBA" id="ARBA00022574"/>
    </source>
</evidence>
<comment type="subcellular location">
    <subcellularLocation>
        <location evidence="1">Cytoplasm</location>
    </subcellularLocation>
</comment>
<evidence type="ECO:0000256" key="4">
    <source>
        <dbReference type="ARBA" id="ARBA00022737"/>
    </source>
</evidence>
<dbReference type="PANTHER" id="PTHR19849">
    <property type="entry name" value="PHOSPHOLIPASE A-2-ACTIVATING PROTEIN"/>
    <property type="match status" value="1"/>
</dbReference>
<dbReference type="FunFam" id="2.130.10.10:FF:000236">
    <property type="entry name" value="Polyubiquitin binding protein (Doa1/Ufd3)"/>
    <property type="match status" value="1"/>
</dbReference>
<dbReference type="InterPro" id="IPR036322">
    <property type="entry name" value="WD40_repeat_dom_sf"/>
</dbReference>
<evidence type="ECO:0000256" key="6">
    <source>
        <dbReference type="SAM" id="MobiDB-lite"/>
    </source>
</evidence>
<dbReference type="Proteomes" id="UP000541558">
    <property type="component" value="Unassembled WGS sequence"/>
</dbReference>
<dbReference type="InterPro" id="IPR013535">
    <property type="entry name" value="PUL_dom"/>
</dbReference>
<dbReference type="Gene3D" id="2.130.10.10">
    <property type="entry name" value="YVTN repeat-like/Quinoprotein amine dehydrogenase"/>
    <property type="match status" value="1"/>
</dbReference>
<dbReference type="AlphaFoldDB" id="A0A8H5B3H4"/>
<dbReference type="Pfam" id="PF08324">
    <property type="entry name" value="PUL"/>
    <property type="match status" value="1"/>
</dbReference>
<dbReference type="InterPro" id="IPR015943">
    <property type="entry name" value="WD40/YVTN_repeat-like_dom_sf"/>
</dbReference>
<protein>
    <recommendedName>
        <fullName evidence="11">Phospholipase A-2-activating protein</fullName>
    </recommendedName>
</protein>
<feature type="region of interest" description="Disordered" evidence="6">
    <location>
        <begin position="321"/>
        <end position="340"/>
    </location>
</feature>
<feature type="repeat" description="WD" evidence="5">
    <location>
        <begin position="219"/>
        <end position="250"/>
    </location>
</feature>
<proteinExistence type="predicted"/>
<keyword evidence="4" id="KW-0677">Repeat</keyword>
<dbReference type="PROSITE" id="PS51394">
    <property type="entry name" value="PFU"/>
    <property type="match status" value="1"/>
</dbReference>
<dbReference type="SUPFAM" id="SSF50978">
    <property type="entry name" value="WD40 repeat-like"/>
    <property type="match status" value="1"/>
</dbReference>
<evidence type="ECO:0000313" key="10">
    <source>
        <dbReference type="Proteomes" id="UP000541558"/>
    </source>
</evidence>
<dbReference type="InterPro" id="IPR015155">
    <property type="entry name" value="PFU"/>
</dbReference>
<feature type="repeat" description="WD" evidence="5">
    <location>
        <begin position="140"/>
        <end position="171"/>
    </location>
</feature>
<evidence type="ECO:0000256" key="1">
    <source>
        <dbReference type="ARBA" id="ARBA00004496"/>
    </source>
</evidence>
<evidence type="ECO:0000259" key="7">
    <source>
        <dbReference type="PROSITE" id="PS51394"/>
    </source>
</evidence>
<dbReference type="PROSITE" id="PS51396">
    <property type="entry name" value="PUL"/>
    <property type="match status" value="1"/>
</dbReference>
<evidence type="ECO:0000256" key="2">
    <source>
        <dbReference type="ARBA" id="ARBA00022490"/>
    </source>
</evidence>
<dbReference type="GO" id="GO:0043161">
    <property type="term" value="P:proteasome-mediated ubiquitin-dependent protein catabolic process"/>
    <property type="evidence" value="ECO:0007669"/>
    <property type="project" value="TreeGrafter"/>
</dbReference>
<feature type="compositionally biased region" description="Polar residues" evidence="6">
    <location>
        <begin position="462"/>
        <end position="474"/>
    </location>
</feature>
<dbReference type="OrthoDB" id="10265988at2759"/>
<dbReference type="EMBL" id="JAACJK010000220">
    <property type="protein sequence ID" value="KAF5315870.1"/>
    <property type="molecule type" value="Genomic_DNA"/>
</dbReference>
<dbReference type="InterPro" id="IPR038122">
    <property type="entry name" value="PFU_sf"/>
</dbReference>
<keyword evidence="10" id="KW-1185">Reference proteome</keyword>
<evidence type="ECO:0008006" key="11">
    <source>
        <dbReference type="Google" id="ProtNLM"/>
    </source>
</evidence>
<name>A0A8H5B3H4_9AGAR</name>
<dbReference type="GO" id="GO:0010992">
    <property type="term" value="P:ubiquitin recycling"/>
    <property type="evidence" value="ECO:0007669"/>
    <property type="project" value="TreeGrafter"/>
</dbReference>
<dbReference type="PROSITE" id="PS50082">
    <property type="entry name" value="WD_REPEATS_2"/>
    <property type="match status" value="5"/>
</dbReference>
<feature type="compositionally biased region" description="Polar residues" evidence="6">
    <location>
        <begin position="496"/>
        <end position="514"/>
    </location>
</feature>
<dbReference type="InterPro" id="IPR011989">
    <property type="entry name" value="ARM-like"/>
</dbReference>
<dbReference type="SMART" id="SM00320">
    <property type="entry name" value="WD40"/>
    <property type="match status" value="7"/>
</dbReference>
<dbReference type="GO" id="GO:0005737">
    <property type="term" value="C:cytoplasm"/>
    <property type="evidence" value="ECO:0007669"/>
    <property type="project" value="UniProtKB-SubCell"/>
</dbReference>
<dbReference type="PANTHER" id="PTHR19849:SF0">
    <property type="entry name" value="PHOSPHOLIPASE A-2-ACTIVATING PROTEIN"/>
    <property type="match status" value="1"/>
</dbReference>
<accession>A0A8H5B3H4</accession>
<dbReference type="Gene3D" id="3.10.20.870">
    <property type="entry name" value="PFU (PLAA family ubiquitin binding), C-terminal domain"/>
    <property type="match status" value="1"/>
</dbReference>
<feature type="domain" description="PUL" evidence="8">
    <location>
        <begin position="528"/>
        <end position="814"/>
    </location>
</feature>
<dbReference type="GO" id="GO:0005634">
    <property type="term" value="C:nucleus"/>
    <property type="evidence" value="ECO:0007669"/>
    <property type="project" value="TreeGrafter"/>
</dbReference>
<sequence>MPYKLSATLTQHSSDVRAVASPTNDLVLSASRDTTAVVWNRTSSGFTPEHTLAAGSRYVNAVTYIPPTLDAPKGYAVTGGQDTVINIFNLANPKADPDFSLVGHTENVCALDASAAGTIISGSWDKTAKVWKDWKLVHELKGHEYSVWAVLIVDEDQYLTASADKTIRLWQQHKSIQTFKGHTDAVRGLAIVPDIGFASCSNDSEVRVWTLGGDLVYSLSGHTSFVYSLSVLPDGNIVSSGEDRTVRVWEGGECTQTIVHPAISVWAVSSMPNGDIVTGTSDGVVRVFSASEERWASAEDLKEYEDKVASQALPAQQIGDVKKSDLPGPEALSAPGKKPGEVKMIKKGDLVEAHQWDSASNSWQKIGDVVDAVGQGRKQLYEGKEYDYVFDVDIQDGVPPLKLPYNVSENPYSAAQRFLQANELDLTYIDQVVKFIETNTAGVAIGTGNEEYRDPFTGASRYRSNANTGQNTAPSEYMDPFTGASRYRAQPAAQAPSANTNYSDPYTGASRYTGTPTPAPPAAAPSQKILPVSKSVTFKQANVTAMQAKIQQFDDVLRQEITTSNLAMFPEETKAFGEIFTHLQPLTASPLPGPSSTTLSASHVEQIISVLEKWPASQRFPVIDLGRLLFGYSPSVFRDSNVKEKFIEALFKAAEWTSPWSSPLPKARETNMLLLFRTLSNAFQEGTELNSSWLVKLFESIGEAPYTLFSKNLRVALVTVLFNISCLGVSSPLDAGVRDQLLLSLLGVVGAESNDSEAAYRALVAVGNIVYAAKQSGAALGGDATGQLKPLLRSASSTFSEDRIRSISAEIFVLLV</sequence>